<dbReference type="PROSITE" id="PS51318">
    <property type="entry name" value="TAT"/>
    <property type="match status" value="1"/>
</dbReference>
<dbReference type="InterPro" id="IPR051781">
    <property type="entry name" value="Metallo-dep_Hydrolase"/>
</dbReference>
<feature type="domain" description="Amidohydrolase-related" evidence="2">
    <location>
        <begin position="299"/>
        <end position="384"/>
    </location>
</feature>
<accession>A0AAU8MTQ3</accession>
<dbReference type="SUPFAM" id="SSF51556">
    <property type="entry name" value="Metallo-dependent hydrolases"/>
    <property type="match status" value="1"/>
</dbReference>
<dbReference type="PANTHER" id="PTHR43135">
    <property type="entry name" value="ALPHA-D-RIBOSE 1-METHYLPHOSPHONATE 5-TRIPHOSPHATE DIPHOSPHATASE"/>
    <property type="match status" value="1"/>
</dbReference>
<reference evidence="3" key="1">
    <citation type="submission" date="2024-06" db="EMBL/GenBank/DDBJ databases">
        <authorList>
            <person name="Li S."/>
        </authorList>
    </citation>
    <scope>NUCLEOTIDE SEQUENCE</scope>
    <source>
        <strain evidence="3">SR10</strain>
    </source>
</reference>
<feature type="chain" id="PRO_5043762040" evidence="1">
    <location>
        <begin position="25"/>
        <end position="430"/>
    </location>
</feature>
<dbReference type="Gene3D" id="2.30.40.10">
    <property type="entry name" value="Urease, subunit C, domain 1"/>
    <property type="match status" value="1"/>
</dbReference>
<evidence type="ECO:0000256" key="1">
    <source>
        <dbReference type="SAM" id="SignalP"/>
    </source>
</evidence>
<dbReference type="InterPro" id="IPR011059">
    <property type="entry name" value="Metal-dep_hydrolase_composite"/>
</dbReference>
<evidence type="ECO:0000259" key="2">
    <source>
        <dbReference type="Pfam" id="PF01979"/>
    </source>
</evidence>
<protein>
    <submittedName>
        <fullName evidence="3">Amidohydrolase family protein</fullName>
    </submittedName>
</protein>
<dbReference type="InterPro" id="IPR032466">
    <property type="entry name" value="Metal_Hydrolase"/>
</dbReference>
<dbReference type="Pfam" id="PF01979">
    <property type="entry name" value="Amidohydro_1"/>
    <property type="match status" value="1"/>
</dbReference>
<name>A0AAU8MTQ3_9GAMM</name>
<feature type="signal peptide" evidence="1">
    <location>
        <begin position="1"/>
        <end position="24"/>
    </location>
</feature>
<gene>
    <name evidence="3" type="ORF">ABU614_03855</name>
</gene>
<dbReference type="InterPro" id="IPR006680">
    <property type="entry name" value="Amidohydro-rel"/>
</dbReference>
<dbReference type="Gene3D" id="3.20.20.140">
    <property type="entry name" value="Metal-dependent hydrolases"/>
    <property type="match status" value="1"/>
</dbReference>
<sequence>MSRAVRRRVLAAALLAAASFAAPAQNLLIRNATVHTATAQGSLEHADVLVSGGVVRAIGKGLSAPAGAQVVEAEGRPLTPTLFGGITELGLEEVSGEKSTVDQTVALGADTKEMTVRPEFDVTLAYNPDSVLIPVARIEGIGWTLLGAGTAAGGSIVAGQGGVERLDGGPDPIGPRALFVRLGKDSLGLSGSSRAAQWMILDQLIDEARGRLPSGHHAALLTPAGRQALLKYLDGGGRIVFGVDRAADIRQLLRWSSRHKLRIAIAGGAEAWRLAPQLAAAQVPVFVNPLSNLPSDFDQVGASLENAARLRAAGVAVGFSEGGAAHNARKVRQLAGNAVAAGLPWADGLAGLTRVPADTFGVAGEVGSIAPGKRADLVLWSGDPLDVAHVALQVWMDGRAIPMRSRQTELRDRYLRADNGLPRAYPAPAR</sequence>
<organism evidence="3">
    <name type="scientific">Lysobacter firmicutimachus</name>
    <dbReference type="NCBI Taxonomy" id="1792846"/>
    <lineage>
        <taxon>Bacteria</taxon>
        <taxon>Pseudomonadati</taxon>
        <taxon>Pseudomonadota</taxon>
        <taxon>Gammaproteobacteria</taxon>
        <taxon>Lysobacterales</taxon>
        <taxon>Lysobacteraceae</taxon>
        <taxon>Lysobacter</taxon>
    </lineage>
</organism>
<dbReference type="AlphaFoldDB" id="A0AAU8MTQ3"/>
<dbReference type="EMBL" id="CP159925">
    <property type="protein sequence ID" value="XCO75940.1"/>
    <property type="molecule type" value="Genomic_DNA"/>
</dbReference>
<proteinExistence type="predicted"/>
<keyword evidence="1" id="KW-0732">Signal</keyword>
<dbReference type="GO" id="GO:0016810">
    <property type="term" value="F:hydrolase activity, acting on carbon-nitrogen (but not peptide) bonds"/>
    <property type="evidence" value="ECO:0007669"/>
    <property type="project" value="InterPro"/>
</dbReference>
<dbReference type="RefSeq" id="WP_363799250.1">
    <property type="nucleotide sequence ID" value="NZ_CP159925.1"/>
</dbReference>
<dbReference type="InterPro" id="IPR006311">
    <property type="entry name" value="TAT_signal"/>
</dbReference>
<dbReference type="PANTHER" id="PTHR43135:SF3">
    <property type="entry name" value="ALPHA-D-RIBOSE 1-METHYLPHOSPHONATE 5-TRIPHOSPHATE DIPHOSPHATASE"/>
    <property type="match status" value="1"/>
</dbReference>
<evidence type="ECO:0000313" key="3">
    <source>
        <dbReference type="EMBL" id="XCO75940.1"/>
    </source>
</evidence>
<dbReference type="SUPFAM" id="SSF51338">
    <property type="entry name" value="Composite domain of metallo-dependent hydrolases"/>
    <property type="match status" value="1"/>
</dbReference>